<dbReference type="InterPro" id="IPR005183">
    <property type="entry name" value="DUF305_CopM-like"/>
</dbReference>
<dbReference type="Proteomes" id="UP001190465">
    <property type="component" value="Chromosome"/>
</dbReference>
<protein>
    <submittedName>
        <fullName evidence="4">DUF305 domain-containing protein</fullName>
    </submittedName>
</protein>
<evidence type="ECO:0000313" key="4">
    <source>
        <dbReference type="EMBL" id="CAJ1505483.1"/>
    </source>
</evidence>
<dbReference type="RefSeq" id="WP_308478376.1">
    <property type="nucleotide sequence ID" value="NZ_OY726397.1"/>
</dbReference>
<organism evidence="4 5">
    <name type="scientific">[Mycobacterium] burgundiense</name>
    <dbReference type="NCBI Taxonomy" id="3064286"/>
    <lineage>
        <taxon>Bacteria</taxon>
        <taxon>Bacillati</taxon>
        <taxon>Actinomycetota</taxon>
        <taxon>Actinomycetes</taxon>
        <taxon>Mycobacteriales</taxon>
        <taxon>Mycobacteriaceae</taxon>
        <taxon>Mycolicibacterium</taxon>
    </lineage>
</organism>
<evidence type="ECO:0000259" key="3">
    <source>
        <dbReference type="Pfam" id="PF03713"/>
    </source>
</evidence>
<reference evidence="4 5" key="1">
    <citation type="submission" date="2023-08" db="EMBL/GenBank/DDBJ databases">
        <authorList>
            <person name="Folkvardsen B D."/>
            <person name="Norman A."/>
        </authorList>
    </citation>
    <scope>NUCLEOTIDE SEQUENCE [LARGE SCALE GENOMIC DNA]</scope>
    <source>
        <strain evidence="4 5">Mu0053</strain>
    </source>
</reference>
<evidence type="ECO:0000256" key="1">
    <source>
        <dbReference type="SAM" id="MobiDB-lite"/>
    </source>
</evidence>
<feature type="compositionally biased region" description="Low complexity" evidence="1">
    <location>
        <begin position="33"/>
        <end position="48"/>
    </location>
</feature>
<dbReference type="PANTHER" id="PTHR36933">
    <property type="entry name" value="SLL0788 PROTEIN"/>
    <property type="match status" value="1"/>
</dbReference>
<keyword evidence="5" id="KW-1185">Reference proteome</keyword>
<keyword evidence="2" id="KW-0732">Signal</keyword>
<name>A0ABM9LVM2_9MYCO</name>
<feature type="signal peptide" evidence="2">
    <location>
        <begin position="1"/>
        <end position="25"/>
    </location>
</feature>
<dbReference type="PROSITE" id="PS51257">
    <property type="entry name" value="PROKAR_LIPOPROTEIN"/>
    <property type="match status" value="1"/>
</dbReference>
<feature type="chain" id="PRO_5045862249" evidence="2">
    <location>
        <begin position="26"/>
        <end position="200"/>
    </location>
</feature>
<dbReference type="InterPro" id="IPR012347">
    <property type="entry name" value="Ferritin-like"/>
</dbReference>
<feature type="domain" description="DUF305" evidence="3">
    <location>
        <begin position="55"/>
        <end position="197"/>
    </location>
</feature>
<dbReference type="PANTHER" id="PTHR36933:SF1">
    <property type="entry name" value="SLL0788 PROTEIN"/>
    <property type="match status" value="1"/>
</dbReference>
<feature type="region of interest" description="Disordered" evidence="1">
    <location>
        <begin position="25"/>
        <end position="49"/>
    </location>
</feature>
<dbReference type="Pfam" id="PF03713">
    <property type="entry name" value="DUF305"/>
    <property type="match status" value="1"/>
</dbReference>
<proteinExistence type="predicted"/>
<evidence type="ECO:0000256" key="2">
    <source>
        <dbReference type="SAM" id="SignalP"/>
    </source>
</evidence>
<sequence>MHNKSRATTAAALAAIVALSGCGNSDSNDANSTPTAQTAQTAVDTATQDSHNQADVDFAQGMIPHHEQAVEMSDILLAKPDIDPRVAQLAEEIKAAQAPEIEQLQGWLTQWGAPAASDHGMEGMHGMMSEQDIAELRDAQGTEASRLFLTQMIEHHDGAVIMAQTEIDSGQFSDAVAMARDIISTQQQEIDHMREILQSL</sequence>
<gene>
    <name evidence="4" type="ORF">MU0053_002947</name>
</gene>
<accession>A0ABM9LVM2</accession>
<evidence type="ECO:0000313" key="5">
    <source>
        <dbReference type="Proteomes" id="UP001190465"/>
    </source>
</evidence>
<dbReference type="EMBL" id="OY726397">
    <property type="protein sequence ID" value="CAJ1505483.1"/>
    <property type="molecule type" value="Genomic_DNA"/>
</dbReference>
<dbReference type="Gene3D" id="1.20.1260.10">
    <property type="match status" value="1"/>
</dbReference>